<gene>
    <name evidence="2" type="ORF">Z519_10978</name>
</gene>
<feature type="transmembrane region" description="Helical" evidence="1">
    <location>
        <begin position="49"/>
        <end position="68"/>
    </location>
</feature>
<dbReference type="VEuPathDB" id="FungiDB:Z519_10978"/>
<organism evidence="2 3">
    <name type="scientific">Cladophialophora bantiana (strain ATCC 10958 / CBS 173.52 / CDC B-1940 / NIH 8579)</name>
    <name type="common">Xylohypha bantiana</name>
    <dbReference type="NCBI Taxonomy" id="1442370"/>
    <lineage>
        <taxon>Eukaryota</taxon>
        <taxon>Fungi</taxon>
        <taxon>Dikarya</taxon>
        <taxon>Ascomycota</taxon>
        <taxon>Pezizomycotina</taxon>
        <taxon>Eurotiomycetes</taxon>
        <taxon>Chaetothyriomycetidae</taxon>
        <taxon>Chaetothyriales</taxon>
        <taxon>Herpotrichiellaceae</taxon>
        <taxon>Cladophialophora</taxon>
    </lineage>
</organism>
<dbReference type="EMBL" id="KN846999">
    <property type="protein sequence ID" value="KIW88409.1"/>
    <property type="molecule type" value="Genomic_DNA"/>
</dbReference>
<accession>A0A0D2HV69</accession>
<dbReference type="Proteomes" id="UP000053789">
    <property type="component" value="Unassembled WGS sequence"/>
</dbReference>
<keyword evidence="1" id="KW-0472">Membrane</keyword>
<dbReference type="OrthoDB" id="4941332at2759"/>
<feature type="transmembrane region" description="Helical" evidence="1">
    <location>
        <begin position="135"/>
        <end position="157"/>
    </location>
</feature>
<dbReference type="RefSeq" id="XP_016615078.1">
    <property type="nucleotide sequence ID" value="XM_016768691.1"/>
</dbReference>
<evidence type="ECO:0000313" key="3">
    <source>
        <dbReference type="Proteomes" id="UP000053789"/>
    </source>
</evidence>
<keyword evidence="1" id="KW-0812">Transmembrane</keyword>
<feature type="transmembrane region" description="Helical" evidence="1">
    <location>
        <begin position="169"/>
        <end position="188"/>
    </location>
</feature>
<name>A0A0D2HV69_CLAB1</name>
<evidence type="ECO:0000256" key="1">
    <source>
        <dbReference type="SAM" id="Phobius"/>
    </source>
</evidence>
<dbReference type="AlphaFoldDB" id="A0A0D2HV69"/>
<keyword evidence="3" id="KW-1185">Reference proteome</keyword>
<protein>
    <submittedName>
        <fullName evidence="2">Uncharacterized protein</fullName>
    </submittedName>
</protein>
<evidence type="ECO:0000313" key="2">
    <source>
        <dbReference type="EMBL" id="KIW88409.1"/>
    </source>
</evidence>
<proteinExistence type="predicted"/>
<feature type="transmembrane region" description="Helical" evidence="1">
    <location>
        <begin position="20"/>
        <end position="43"/>
    </location>
</feature>
<sequence length="280" mass="30651">MEIEKFLQRDVRLGSRFENLLKGSAIIAQIAITMPGLANFGTIHWTATAFAYTSLVYGLLSTFFSFYVQRTLGELHSPEDVQEWLTSPRKRNKLADLFNRVIVGRHPLLCLWPAGDADRIPSITAAATLTAPSKLLAPSIISLFSALGIYLGSMYTAGLGILKGSNANLGAWLFFIISSSLAIYEVYLPLNSKRLEQIGDSSAHDPRNQALVQESSDSSLTIEPKAAVTPAETSEARDLIRDALKASIRAQEEGLKAQRALLELLDSRSGLTERFSFDSS</sequence>
<keyword evidence="1" id="KW-1133">Transmembrane helix</keyword>
<dbReference type="HOGENOM" id="CLU_067137_0_0_1"/>
<dbReference type="GeneID" id="27703906"/>
<reference evidence="2" key="1">
    <citation type="submission" date="2015-01" db="EMBL/GenBank/DDBJ databases">
        <title>The Genome Sequence of Cladophialophora bantiana CBS 173.52.</title>
        <authorList>
            <consortium name="The Broad Institute Genomics Platform"/>
            <person name="Cuomo C."/>
            <person name="de Hoog S."/>
            <person name="Gorbushina A."/>
            <person name="Stielow B."/>
            <person name="Teixiera M."/>
            <person name="Abouelleil A."/>
            <person name="Chapman S.B."/>
            <person name="Priest M."/>
            <person name="Young S.K."/>
            <person name="Wortman J."/>
            <person name="Nusbaum C."/>
            <person name="Birren B."/>
        </authorList>
    </citation>
    <scope>NUCLEOTIDE SEQUENCE [LARGE SCALE GENOMIC DNA]</scope>
    <source>
        <strain evidence="2">CBS 173.52</strain>
    </source>
</reference>